<dbReference type="PROSITE" id="PS50995">
    <property type="entry name" value="HTH_MARR_2"/>
    <property type="match status" value="1"/>
</dbReference>
<comment type="caution">
    <text evidence="2">The sequence shown here is derived from an EMBL/GenBank/DDBJ whole genome shotgun (WGS) entry which is preliminary data.</text>
</comment>
<dbReference type="SUPFAM" id="SSF46785">
    <property type="entry name" value="Winged helix' DNA-binding domain"/>
    <property type="match status" value="1"/>
</dbReference>
<protein>
    <submittedName>
        <fullName evidence="2">Helix-turn-helix domain-containing protein</fullName>
    </submittedName>
</protein>
<dbReference type="PANTHER" id="PTHR39515:SF2">
    <property type="entry name" value="HTH-TYPE TRANSCRIPTIONAL REGULATOR RV0880"/>
    <property type="match status" value="1"/>
</dbReference>
<evidence type="ECO:0000313" key="3">
    <source>
        <dbReference type="Proteomes" id="UP001500221"/>
    </source>
</evidence>
<accession>A0ABP9PKV6</accession>
<dbReference type="InterPro" id="IPR036390">
    <property type="entry name" value="WH_DNA-bd_sf"/>
</dbReference>
<feature type="domain" description="HTH marR-type" evidence="1">
    <location>
        <begin position="4"/>
        <end position="133"/>
    </location>
</feature>
<reference evidence="3" key="1">
    <citation type="journal article" date="2019" name="Int. J. Syst. Evol. Microbiol.">
        <title>The Global Catalogue of Microorganisms (GCM) 10K type strain sequencing project: providing services to taxonomists for standard genome sequencing and annotation.</title>
        <authorList>
            <consortium name="The Broad Institute Genomics Platform"/>
            <consortium name="The Broad Institute Genome Sequencing Center for Infectious Disease"/>
            <person name="Wu L."/>
            <person name="Ma J."/>
        </authorList>
    </citation>
    <scope>NUCLEOTIDE SEQUENCE [LARGE SCALE GENOMIC DNA]</scope>
    <source>
        <strain evidence="3">JCM 18459</strain>
    </source>
</reference>
<dbReference type="InterPro" id="IPR000835">
    <property type="entry name" value="HTH_MarR-typ"/>
</dbReference>
<dbReference type="Gene3D" id="1.10.10.10">
    <property type="entry name" value="Winged helix-like DNA-binding domain superfamily/Winged helix DNA-binding domain"/>
    <property type="match status" value="1"/>
</dbReference>
<evidence type="ECO:0000313" key="2">
    <source>
        <dbReference type="EMBL" id="GAA5146542.1"/>
    </source>
</evidence>
<dbReference type="InterPro" id="IPR052526">
    <property type="entry name" value="HTH-type_Bedaq_tolerance"/>
</dbReference>
<sequence length="149" mass="16036">MDDETRLGSELVMYASRLVRAVRRELDLPAGVRIVSILDEHGPMGISALADADRSSQPTMSAAIGGLVASGWVEKRRHPTDARSSVVVLTDAGRAELTRVRRAYGESVAARASGRHTPAELATAVAVLRDVLEHPEHPENPDTQEGPRP</sequence>
<dbReference type="Pfam" id="PF01047">
    <property type="entry name" value="MarR"/>
    <property type="match status" value="1"/>
</dbReference>
<gene>
    <name evidence="2" type="ORF">GCM10023340_17590</name>
</gene>
<dbReference type="RefSeq" id="WP_345457103.1">
    <property type="nucleotide sequence ID" value="NZ_BAABKG010000002.1"/>
</dbReference>
<name>A0ABP9PKV6_9ACTN</name>
<dbReference type="Proteomes" id="UP001500221">
    <property type="component" value="Unassembled WGS sequence"/>
</dbReference>
<dbReference type="InterPro" id="IPR036388">
    <property type="entry name" value="WH-like_DNA-bd_sf"/>
</dbReference>
<dbReference type="EMBL" id="BAABKG010000002">
    <property type="protein sequence ID" value="GAA5146542.1"/>
    <property type="molecule type" value="Genomic_DNA"/>
</dbReference>
<organism evidence="2 3">
    <name type="scientific">Nocardioides marinquilinus</name>
    <dbReference type="NCBI Taxonomy" id="1210400"/>
    <lineage>
        <taxon>Bacteria</taxon>
        <taxon>Bacillati</taxon>
        <taxon>Actinomycetota</taxon>
        <taxon>Actinomycetes</taxon>
        <taxon>Propionibacteriales</taxon>
        <taxon>Nocardioidaceae</taxon>
        <taxon>Nocardioides</taxon>
    </lineage>
</organism>
<proteinExistence type="predicted"/>
<dbReference type="SMART" id="SM00347">
    <property type="entry name" value="HTH_MARR"/>
    <property type="match status" value="1"/>
</dbReference>
<dbReference type="PANTHER" id="PTHR39515">
    <property type="entry name" value="CONSERVED PROTEIN"/>
    <property type="match status" value="1"/>
</dbReference>
<keyword evidence="3" id="KW-1185">Reference proteome</keyword>
<evidence type="ECO:0000259" key="1">
    <source>
        <dbReference type="PROSITE" id="PS50995"/>
    </source>
</evidence>